<evidence type="ECO:0000256" key="1">
    <source>
        <dbReference type="ARBA" id="ARBA00022723"/>
    </source>
</evidence>
<evidence type="ECO:0000256" key="2">
    <source>
        <dbReference type="ARBA" id="ARBA00022771"/>
    </source>
</evidence>
<feature type="region of interest" description="Disordered" evidence="5">
    <location>
        <begin position="112"/>
        <end position="167"/>
    </location>
</feature>
<accession>A0A9Q4FYD8</accession>
<dbReference type="SUPFAM" id="SSF57716">
    <property type="entry name" value="Glucocorticoid receptor-like (DNA-binding domain)"/>
    <property type="match status" value="1"/>
</dbReference>
<dbReference type="InterPro" id="IPR000962">
    <property type="entry name" value="Znf_DskA_TraR"/>
</dbReference>
<feature type="compositionally biased region" description="Basic and acidic residues" evidence="5">
    <location>
        <begin position="24"/>
        <end position="37"/>
    </location>
</feature>
<dbReference type="SUPFAM" id="SSF109635">
    <property type="entry name" value="DnaK suppressor protein DksA, alpha-hairpin domain"/>
    <property type="match status" value="1"/>
</dbReference>
<keyword evidence="3" id="KW-0862">Zinc</keyword>
<feature type="region of interest" description="Disordered" evidence="5">
    <location>
        <begin position="24"/>
        <end position="55"/>
    </location>
</feature>
<keyword evidence="8" id="KW-1185">Reference proteome</keyword>
<dbReference type="AlphaFoldDB" id="A0A9Q4FYD8"/>
<gene>
    <name evidence="7" type="ORF">HXA33_06810</name>
</gene>
<dbReference type="GO" id="GO:0008270">
    <property type="term" value="F:zinc ion binding"/>
    <property type="evidence" value="ECO:0007669"/>
    <property type="project" value="UniProtKB-KW"/>
</dbReference>
<evidence type="ECO:0000259" key="6">
    <source>
        <dbReference type="Pfam" id="PF01258"/>
    </source>
</evidence>
<feature type="domain" description="Zinc finger DksA/TraR C4-type" evidence="6">
    <location>
        <begin position="82"/>
        <end position="110"/>
    </location>
</feature>
<protein>
    <submittedName>
        <fullName evidence="7">TraR/DksA C4-type zinc finger protein</fullName>
    </submittedName>
</protein>
<dbReference type="Pfam" id="PF01258">
    <property type="entry name" value="zf-dskA_traR"/>
    <property type="match status" value="1"/>
</dbReference>
<feature type="compositionally biased region" description="Basic and acidic residues" evidence="5">
    <location>
        <begin position="137"/>
        <end position="147"/>
    </location>
</feature>
<dbReference type="Gene3D" id="1.20.120.910">
    <property type="entry name" value="DksA, coiled-coil domain"/>
    <property type="match status" value="1"/>
</dbReference>
<feature type="compositionally biased region" description="Basic and acidic residues" evidence="5">
    <location>
        <begin position="112"/>
        <end position="124"/>
    </location>
</feature>
<evidence type="ECO:0000256" key="4">
    <source>
        <dbReference type="PROSITE-ProRule" id="PRU00510"/>
    </source>
</evidence>
<sequence>MTEERYIRYEKILFDKKRELEKVLDNEKTETLDKSEELSGTPNHPGDQGTQMYDKQIDEGLTHHASEKMDDIKKALKAIEEGTYGQCAVCGRDIPYERLEVIPETRYCMDHAEDQKRSRERPVEESVTTPLSQNAHSYKESLRKDTWEAVEEQGTSNTPSDYDDSTY</sequence>
<dbReference type="InterPro" id="IPR037187">
    <property type="entry name" value="DnaK_N"/>
</dbReference>
<evidence type="ECO:0000313" key="7">
    <source>
        <dbReference type="EMBL" id="MCR6096256.1"/>
    </source>
</evidence>
<feature type="zinc finger region" description="dksA C4-type" evidence="4">
    <location>
        <begin position="87"/>
        <end position="111"/>
    </location>
</feature>
<dbReference type="PROSITE" id="PS51128">
    <property type="entry name" value="ZF_DKSA_2"/>
    <property type="match status" value="1"/>
</dbReference>
<organism evidence="7 8">
    <name type="scientific">Salipaludibacillus agaradhaerens</name>
    <name type="common">Bacillus agaradhaerens</name>
    <dbReference type="NCBI Taxonomy" id="76935"/>
    <lineage>
        <taxon>Bacteria</taxon>
        <taxon>Bacillati</taxon>
        <taxon>Bacillota</taxon>
        <taxon>Bacilli</taxon>
        <taxon>Bacillales</taxon>
        <taxon>Bacillaceae</taxon>
    </lineage>
</organism>
<evidence type="ECO:0000313" key="8">
    <source>
        <dbReference type="Proteomes" id="UP001057753"/>
    </source>
</evidence>
<evidence type="ECO:0000256" key="5">
    <source>
        <dbReference type="SAM" id="MobiDB-lite"/>
    </source>
</evidence>
<reference evidence="7" key="1">
    <citation type="submission" date="2020-06" db="EMBL/GenBank/DDBJ databases">
        <title>Insight into the genomes of haloalkaliphilic bacilli from Kenyan soda lakes.</title>
        <authorList>
            <person name="Mwirichia R."/>
            <person name="Villamizar G.C."/>
            <person name="Poehlein A."/>
            <person name="Mugweru J."/>
            <person name="Kipnyargis A."/>
            <person name="Kiplimo D."/>
            <person name="Orwa P."/>
            <person name="Daniel R."/>
        </authorList>
    </citation>
    <scope>NUCLEOTIDE SEQUENCE</scope>
    <source>
        <strain evidence="7">B1096_S55</strain>
    </source>
</reference>
<keyword evidence="1" id="KW-0479">Metal-binding</keyword>
<dbReference type="Proteomes" id="UP001057753">
    <property type="component" value="Unassembled WGS sequence"/>
</dbReference>
<keyword evidence="2" id="KW-0863">Zinc-finger</keyword>
<name>A0A9Q4FYD8_SALAG</name>
<dbReference type="PANTHER" id="PTHR33823">
    <property type="entry name" value="RNA POLYMERASE-BINDING TRANSCRIPTION FACTOR DKSA-RELATED"/>
    <property type="match status" value="1"/>
</dbReference>
<dbReference type="EMBL" id="JABXYM010000001">
    <property type="protein sequence ID" value="MCR6096256.1"/>
    <property type="molecule type" value="Genomic_DNA"/>
</dbReference>
<evidence type="ECO:0000256" key="3">
    <source>
        <dbReference type="ARBA" id="ARBA00022833"/>
    </source>
</evidence>
<feature type="compositionally biased region" description="Polar residues" evidence="5">
    <location>
        <begin position="126"/>
        <end position="136"/>
    </location>
</feature>
<comment type="caution">
    <text evidence="7">The sequence shown here is derived from an EMBL/GenBank/DDBJ whole genome shotgun (WGS) entry which is preliminary data.</text>
</comment>
<dbReference type="RefSeq" id="WP_257820897.1">
    <property type="nucleotide sequence ID" value="NZ_JABXYM010000001.1"/>
</dbReference>
<proteinExistence type="predicted"/>
<feature type="compositionally biased region" description="Polar residues" evidence="5">
    <location>
        <begin position="38"/>
        <end position="53"/>
    </location>
</feature>
<dbReference type="PANTHER" id="PTHR33823:SF4">
    <property type="entry name" value="GENERAL STRESS PROTEIN 16O"/>
    <property type="match status" value="1"/>
</dbReference>